<evidence type="ECO:0000313" key="2">
    <source>
        <dbReference type="EMBL" id="ORZ35704.1"/>
    </source>
</evidence>
<reference evidence="2 3" key="1">
    <citation type="submission" date="2016-07" db="EMBL/GenBank/DDBJ databases">
        <title>Pervasive Adenine N6-methylation of Active Genes in Fungi.</title>
        <authorList>
            <consortium name="DOE Joint Genome Institute"/>
            <person name="Mondo S.J."/>
            <person name="Dannebaum R.O."/>
            <person name="Kuo R.C."/>
            <person name="Labutti K."/>
            <person name="Haridas S."/>
            <person name="Kuo A."/>
            <person name="Salamov A."/>
            <person name="Ahrendt S.R."/>
            <person name="Lipzen A."/>
            <person name="Sullivan W."/>
            <person name="Andreopoulos W.B."/>
            <person name="Clum A."/>
            <person name="Lindquist E."/>
            <person name="Daum C."/>
            <person name="Ramamoorthy G.K."/>
            <person name="Gryganskyi A."/>
            <person name="Culley D."/>
            <person name="Magnuson J.K."/>
            <person name="James T.Y."/>
            <person name="O'Malley M.A."/>
            <person name="Stajich J.E."/>
            <person name="Spatafora J.W."/>
            <person name="Visel A."/>
            <person name="Grigoriev I.V."/>
        </authorList>
    </citation>
    <scope>NUCLEOTIDE SEQUENCE [LARGE SCALE GENOMIC DNA]</scope>
    <source>
        <strain evidence="2 3">PL171</strain>
    </source>
</reference>
<name>A0A1Y2HP14_9FUNG</name>
<sequence length="165" mass="18638">MKCIMLKRIHAYVRSAIVLCAFCVSWAAIIGQANWQFENGPELKGRPGSLGYSRKRGFRGFVLVVLWLLLATITYQHFGLIFPAVKIKVLGHTGRWEWNRATLVWGLVFGTIILVRFVIHAVCYSGYSPTLIRPLTTRDGDFALGMPNLAFHASARSYNRRPLAK</sequence>
<keyword evidence="3" id="KW-1185">Reference proteome</keyword>
<organism evidence="2 3">
    <name type="scientific">Catenaria anguillulae PL171</name>
    <dbReference type="NCBI Taxonomy" id="765915"/>
    <lineage>
        <taxon>Eukaryota</taxon>
        <taxon>Fungi</taxon>
        <taxon>Fungi incertae sedis</taxon>
        <taxon>Blastocladiomycota</taxon>
        <taxon>Blastocladiomycetes</taxon>
        <taxon>Blastocladiales</taxon>
        <taxon>Catenariaceae</taxon>
        <taxon>Catenaria</taxon>
    </lineage>
</organism>
<dbReference type="Proteomes" id="UP000193411">
    <property type="component" value="Unassembled WGS sequence"/>
</dbReference>
<proteinExistence type="predicted"/>
<evidence type="ECO:0000313" key="3">
    <source>
        <dbReference type="Proteomes" id="UP000193411"/>
    </source>
</evidence>
<feature type="transmembrane region" description="Helical" evidence="1">
    <location>
        <begin position="57"/>
        <end position="82"/>
    </location>
</feature>
<keyword evidence="1" id="KW-1133">Transmembrane helix</keyword>
<feature type="transmembrane region" description="Helical" evidence="1">
    <location>
        <begin position="12"/>
        <end position="37"/>
    </location>
</feature>
<feature type="transmembrane region" description="Helical" evidence="1">
    <location>
        <begin position="103"/>
        <end position="127"/>
    </location>
</feature>
<keyword evidence="1" id="KW-0812">Transmembrane</keyword>
<comment type="caution">
    <text evidence="2">The sequence shown here is derived from an EMBL/GenBank/DDBJ whole genome shotgun (WGS) entry which is preliminary data.</text>
</comment>
<accession>A0A1Y2HP14</accession>
<keyword evidence="1" id="KW-0472">Membrane</keyword>
<gene>
    <name evidence="2" type="ORF">BCR44DRAFT_296597</name>
</gene>
<dbReference type="EMBL" id="MCFL01000021">
    <property type="protein sequence ID" value="ORZ35704.1"/>
    <property type="molecule type" value="Genomic_DNA"/>
</dbReference>
<evidence type="ECO:0000256" key="1">
    <source>
        <dbReference type="SAM" id="Phobius"/>
    </source>
</evidence>
<dbReference type="AlphaFoldDB" id="A0A1Y2HP14"/>
<protein>
    <submittedName>
        <fullName evidence="2">Uncharacterized protein</fullName>
    </submittedName>
</protein>